<proteinExistence type="predicted"/>
<keyword evidence="1" id="KW-0472">Membrane</keyword>
<protein>
    <recommendedName>
        <fullName evidence="2">Hint domain-containing protein</fullName>
    </recommendedName>
</protein>
<evidence type="ECO:0000313" key="3">
    <source>
        <dbReference type="EMBL" id="CAF1012189.1"/>
    </source>
</evidence>
<dbReference type="GO" id="GO:0016540">
    <property type="term" value="P:protein autoprocessing"/>
    <property type="evidence" value="ECO:0007669"/>
    <property type="project" value="InterPro"/>
</dbReference>
<reference evidence="3" key="1">
    <citation type="submission" date="2021-02" db="EMBL/GenBank/DDBJ databases">
        <authorList>
            <person name="Nowell W R."/>
        </authorList>
    </citation>
    <scope>NUCLEOTIDE SEQUENCE</scope>
</reference>
<gene>
    <name evidence="3" type="ORF">OVA965_LOCUS15099</name>
    <name evidence="4" type="ORF">TMI583_LOCUS15105</name>
</gene>
<evidence type="ECO:0000259" key="2">
    <source>
        <dbReference type="SMART" id="SM00306"/>
    </source>
</evidence>
<dbReference type="Gene3D" id="2.170.16.10">
    <property type="entry name" value="Hedgehog/Intein (Hint) domain"/>
    <property type="match status" value="1"/>
</dbReference>
<dbReference type="SMART" id="SM00306">
    <property type="entry name" value="HintN"/>
    <property type="match status" value="1"/>
</dbReference>
<dbReference type="InterPro" id="IPR001767">
    <property type="entry name" value="Hedgehog_Hint"/>
</dbReference>
<comment type="caution">
    <text evidence="3">The sequence shown here is derived from an EMBL/GenBank/DDBJ whole genome shotgun (WGS) entry which is preliminary data.</text>
</comment>
<dbReference type="EMBL" id="CAJOBA010006723">
    <property type="protein sequence ID" value="CAF3781079.1"/>
    <property type="molecule type" value="Genomic_DNA"/>
</dbReference>
<dbReference type="PANTHER" id="PTHR11889:SF31">
    <property type="entry name" value="PROTEIN HEDGEHOG"/>
    <property type="match status" value="1"/>
</dbReference>
<dbReference type="InterPro" id="IPR003587">
    <property type="entry name" value="Hint_dom_N"/>
</dbReference>
<dbReference type="CDD" id="cd00081">
    <property type="entry name" value="Hint"/>
    <property type="match status" value="1"/>
</dbReference>
<accession>A0A8S2DUG0</accession>
<dbReference type="InterPro" id="IPR050387">
    <property type="entry name" value="Hedgehog_Signaling"/>
</dbReference>
<dbReference type="Pfam" id="PF01079">
    <property type="entry name" value="Hint"/>
    <property type="match status" value="1"/>
</dbReference>
<evidence type="ECO:0000256" key="1">
    <source>
        <dbReference type="SAM" id="Phobius"/>
    </source>
</evidence>
<dbReference type="PANTHER" id="PTHR11889">
    <property type="entry name" value="HEDGEHOG"/>
    <property type="match status" value="1"/>
</dbReference>
<name>A0A8S2DUG0_9BILA</name>
<dbReference type="InterPro" id="IPR036844">
    <property type="entry name" value="Hint_dom_sf"/>
</dbReference>
<keyword evidence="1" id="KW-0812">Transmembrane</keyword>
<dbReference type="Proteomes" id="UP000677228">
    <property type="component" value="Unassembled WGS sequence"/>
</dbReference>
<keyword evidence="1" id="KW-1133">Transmembrane helix</keyword>
<dbReference type="AlphaFoldDB" id="A0A8S2DUG0"/>
<feature type="transmembrane region" description="Helical" evidence="1">
    <location>
        <begin position="230"/>
        <end position="254"/>
    </location>
</feature>
<dbReference type="EMBL" id="CAJNOK010006714">
    <property type="protein sequence ID" value="CAF1012189.1"/>
    <property type="molecule type" value="Genomic_DNA"/>
</dbReference>
<dbReference type="SUPFAM" id="SSF51294">
    <property type="entry name" value="Hedgehog/intein (Hint) domain"/>
    <property type="match status" value="1"/>
</dbReference>
<feature type="domain" description="Hint" evidence="2">
    <location>
        <begin position="24"/>
        <end position="129"/>
    </location>
</feature>
<sequence length="264" mass="30705">MVSAYRKSKIGLIPKKEGQNAAMEECFYGEDEVAMVTSDQHQKKKRIKDLKSGDRVYTVNVHRNKMEEDVVMFIGHGDSERNVLFYTIETINNHTISVTRNHLIRVHDQSQSYVSAETLKLNDLIYEKNGVPVKIKSIKTSYKQGIYAPVTLSGHLMVNNGGLLASCYVEYKPLHVTHHLLHRILLPYRLWYSLTSKWLPRPQQQSQTESENKIHWLVLWLYYNRELVRLVYSMCTAITIYVAAEFIVQITYVLRVMVNKQIVT</sequence>
<evidence type="ECO:0000313" key="4">
    <source>
        <dbReference type="EMBL" id="CAF3781079.1"/>
    </source>
</evidence>
<evidence type="ECO:0000313" key="5">
    <source>
        <dbReference type="Proteomes" id="UP000677228"/>
    </source>
</evidence>
<organism evidence="3 5">
    <name type="scientific">Didymodactylos carnosus</name>
    <dbReference type="NCBI Taxonomy" id="1234261"/>
    <lineage>
        <taxon>Eukaryota</taxon>
        <taxon>Metazoa</taxon>
        <taxon>Spiralia</taxon>
        <taxon>Gnathifera</taxon>
        <taxon>Rotifera</taxon>
        <taxon>Eurotatoria</taxon>
        <taxon>Bdelloidea</taxon>
        <taxon>Philodinida</taxon>
        <taxon>Philodinidae</taxon>
        <taxon>Didymodactylos</taxon>
    </lineage>
</organism>
<dbReference type="Proteomes" id="UP000682733">
    <property type="component" value="Unassembled WGS sequence"/>
</dbReference>